<dbReference type="InParanoid" id="A0A3N4KZD5"/>
<gene>
    <name evidence="2" type="ORF">P167DRAFT_93553</name>
</gene>
<keyword evidence="1" id="KW-0472">Membrane</keyword>
<feature type="transmembrane region" description="Helical" evidence="1">
    <location>
        <begin position="88"/>
        <end position="110"/>
    </location>
</feature>
<accession>A0A3N4KZD5</accession>
<feature type="transmembrane region" description="Helical" evidence="1">
    <location>
        <begin position="140"/>
        <end position="160"/>
    </location>
</feature>
<dbReference type="EMBL" id="ML119121">
    <property type="protein sequence ID" value="RPB13701.1"/>
    <property type="molecule type" value="Genomic_DNA"/>
</dbReference>
<dbReference type="Proteomes" id="UP000277580">
    <property type="component" value="Unassembled WGS sequence"/>
</dbReference>
<feature type="transmembrane region" description="Helical" evidence="1">
    <location>
        <begin position="234"/>
        <end position="254"/>
    </location>
</feature>
<protein>
    <recommendedName>
        <fullName evidence="4">MARVEL domain-containing protein</fullName>
    </recommendedName>
</protein>
<proteinExistence type="predicted"/>
<keyword evidence="1" id="KW-0812">Transmembrane</keyword>
<dbReference type="OrthoDB" id="5356691at2759"/>
<keyword evidence="1" id="KW-1133">Transmembrane helix</keyword>
<feature type="transmembrane region" description="Helical" evidence="1">
    <location>
        <begin position="172"/>
        <end position="195"/>
    </location>
</feature>
<reference evidence="2 3" key="1">
    <citation type="journal article" date="2018" name="Nat. Ecol. Evol.">
        <title>Pezizomycetes genomes reveal the molecular basis of ectomycorrhizal truffle lifestyle.</title>
        <authorList>
            <person name="Murat C."/>
            <person name="Payen T."/>
            <person name="Noel B."/>
            <person name="Kuo A."/>
            <person name="Morin E."/>
            <person name="Chen J."/>
            <person name="Kohler A."/>
            <person name="Krizsan K."/>
            <person name="Balestrini R."/>
            <person name="Da Silva C."/>
            <person name="Montanini B."/>
            <person name="Hainaut M."/>
            <person name="Levati E."/>
            <person name="Barry K.W."/>
            <person name="Belfiori B."/>
            <person name="Cichocki N."/>
            <person name="Clum A."/>
            <person name="Dockter R.B."/>
            <person name="Fauchery L."/>
            <person name="Guy J."/>
            <person name="Iotti M."/>
            <person name="Le Tacon F."/>
            <person name="Lindquist E.A."/>
            <person name="Lipzen A."/>
            <person name="Malagnac F."/>
            <person name="Mello A."/>
            <person name="Molinier V."/>
            <person name="Miyauchi S."/>
            <person name="Poulain J."/>
            <person name="Riccioni C."/>
            <person name="Rubini A."/>
            <person name="Sitrit Y."/>
            <person name="Splivallo R."/>
            <person name="Traeger S."/>
            <person name="Wang M."/>
            <person name="Zifcakova L."/>
            <person name="Wipf D."/>
            <person name="Zambonelli A."/>
            <person name="Paolocci F."/>
            <person name="Nowrousian M."/>
            <person name="Ottonello S."/>
            <person name="Baldrian P."/>
            <person name="Spatafora J.W."/>
            <person name="Henrissat B."/>
            <person name="Nagy L.G."/>
            <person name="Aury J.M."/>
            <person name="Wincker P."/>
            <person name="Grigoriev I.V."/>
            <person name="Bonfante P."/>
            <person name="Martin F.M."/>
        </authorList>
    </citation>
    <scope>NUCLEOTIDE SEQUENCE [LARGE SCALE GENOMIC DNA]</scope>
    <source>
        <strain evidence="2 3">CCBAS932</strain>
    </source>
</reference>
<evidence type="ECO:0000313" key="2">
    <source>
        <dbReference type="EMBL" id="RPB13701.1"/>
    </source>
</evidence>
<keyword evidence="3" id="KW-1185">Reference proteome</keyword>
<evidence type="ECO:0000313" key="3">
    <source>
        <dbReference type="Proteomes" id="UP000277580"/>
    </source>
</evidence>
<name>A0A3N4KZD5_9PEZI</name>
<sequence>MLERSLSATGGNIPVPSYYTGLGIHLPTDTKDNGSIHSSDFLSLEKRLPNFPTAATFDSILPSSQISLQINSRTTNETRSLYVSRCRFFIRLFSTFASVGVVAGIASAYVEYYSTKDRGLLYAGQDIWPEYLDMRPSDTLLAVGCVTSFFSGGLLIAGIFPKIRHITRLSDILSLIVAVIGLPLAVFGACFLYWYNNNYHTFWTWSCDNRKIDHPEAQFRVVCGEIGFAFSMSWLVAAAESLMIINVIVGCIVVKRKNGETRLGV</sequence>
<organism evidence="2 3">
    <name type="scientific">Morchella conica CCBAS932</name>
    <dbReference type="NCBI Taxonomy" id="1392247"/>
    <lineage>
        <taxon>Eukaryota</taxon>
        <taxon>Fungi</taxon>
        <taxon>Dikarya</taxon>
        <taxon>Ascomycota</taxon>
        <taxon>Pezizomycotina</taxon>
        <taxon>Pezizomycetes</taxon>
        <taxon>Pezizales</taxon>
        <taxon>Morchellaceae</taxon>
        <taxon>Morchella</taxon>
    </lineage>
</organism>
<evidence type="ECO:0000256" key="1">
    <source>
        <dbReference type="SAM" id="Phobius"/>
    </source>
</evidence>
<dbReference type="PANTHER" id="PTHR42069:SF1">
    <property type="entry name" value="MARVEL DOMAIN-CONTAINING PROTEIN"/>
    <property type="match status" value="1"/>
</dbReference>
<dbReference type="PANTHER" id="PTHR42069">
    <property type="entry name" value="HYPHAL ANASTAMOSIS-8 PROTEIN"/>
    <property type="match status" value="1"/>
</dbReference>
<dbReference type="AlphaFoldDB" id="A0A3N4KZD5"/>
<dbReference type="STRING" id="1392247.A0A3N4KZD5"/>
<evidence type="ECO:0008006" key="4">
    <source>
        <dbReference type="Google" id="ProtNLM"/>
    </source>
</evidence>